<evidence type="ECO:0000313" key="1">
    <source>
        <dbReference type="EMBL" id="KLK92624.1"/>
    </source>
</evidence>
<protein>
    <submittedName>
        <fullName evidence="1">Uncharacterized protein</fullName>
    </submittedName>
</protein>
<comment type="caution">
    <text evidence="1">The sequence shown here is derived from an EMBL/GenBank/DDBJ whole genome shotgun (WGS) entry which is preliminary data.</text>
</comment>
<proteinExistence type="predicted"/>
<name>A0A0H1RC40_9HYPH</name>
<dbReference type="EMBL" id="LCYG01000032">
    <property type="protein sequence ID" value="KLK92624.1"/>
    <property type="molecule type" value="Genomic_DNA"/>
</dbReference>
<reference evidence="1 2" key="1">
    <citation type="submission" date="2015-05" db="EMBL/GenBank/DDBJ databases">
        <title>Draft genome sequence of Microvirga vignae strain BR3299, a novel nitrogen fixing bacteria isolated from Brazil semi-aired region.</title>
        <authorList>
            <person name="Zilli J.E."/>
            <person name="Passos S.R."/>
            <person name="Leite J."/>
            <person name="Baldani J.I."/>
            <person name="Xavier G.R."/>
            <person name="Rumjaneck N.G."/>
            <person name="Simoes-Araujo J.L."/>
        </authorList>
    </citation>
    <scope>NUCLEOTIDE SEQUENCE [LARGE SCALE GENOMIC DNA]</scope>
    <source>
        <strain evidence="1 2">BR3299</strain>
    </source>
</reference>
<organism evidence="1 2">
    <name type="scientific">Microvirga vignae</name>
    <dbReference type="NCBI Taxonomy" id="1225564"/>
    <lineage>
        <taxon>Bacteria</taxon>
        <taxon>Pseudomonadati</taxon>
        <taxon>Pseudomonadota</taxon>
        <taxon>Alphaproteobacteria</taxon>
        <taxon>Hyphomicrobiales</taxon>
        <taxon>Methylobacteriaceae</taxon>
        <taxon>Microvirga</taxon>
    </lineage>
</organism>
<dbReference type="Proteomes" id="UP000035489">
    <property type="component" value="Unassembled WGS sequence"/>
</dbReference>
<keyword evidence="2" id="KW-1185">Reference proteome</keyword>
<sequence>MLHSCHAPACQIFSRIPCSFPWRRTGGDNLTAVEYEAVCLIAYEGRDAYARARQQAFYCRARGSEQGFRFWSDVAAEVDRRAGACAGRAKERPR</sequence>
<evidence type="ECO:0000313" key="2">
    <source>
        <dbReference type="Proteomes" id="UP000035489"/>
    </source>
</evidence>
<accession>A0A0H1RC40</accession>
<dbReference type="PATRIC" id="fig|1225564.3.peg.3452"/>
<gene>
    <name evidence="1" type="ORF">AA309_13065</name>
</gene>
<dbReference type="AlphaFoldDB" id="A0A0H1RC40"/>